<protein>
    <submittedName>
        <fullName evidence="1">Uncharacterized protein</fullName>
    </submittedName>
</protein>
<sequence>MSMMVVSDTSSAKPTLDRKEVMDAFKGRAYRMMFSAASLVTLAVSTGAARKFG</sequence>
<dbReference type="AlphaFoldDB" id="A0A6J4RTV6"/>
<name>A0A6J4RTV6_9ACTN</name>
<evidence type="ECO:0000313" key="1">
    <source>
        <dbReference type="EMBL" id="CAA9481961.1"/>
    </source>
</evidence>
<dbReference type="EMBL" id="CADCVL010000251">
    <property type="protein sequence ID" value="CAA9481961.1"/>
    <property type="molecule type" value="Genomic_DNA"/>
</dbReference>
<accession>A0A6J4RTV6</accession>
<reference evidence="1" key="1">
    <citation type="submission" date="2020-02" db="EMBL/GenBank/DDBJ databases">
        <authorList>
            <person name="Meier V. D."/>
        </authorList>
    </citation>
    <scope>NUCLEOTIDE SEQUENCE</scope>
    <source>
        <strain evidence="1">AVDCRST_MAG65</strain>
    </source>
</reference>
<organism evidence="1">
    <name type="scientific">uncultured Solirubrobacteraceae bacterium</name>
    <dbReference type="NCBI Taxonomy" id="1162706"/>
    <lineage>
        <taxon>Bacteria</taxon>
        <taxon>Bacillati</taxon>
        <taxon>Actinomycetota</taxon>
        <taxon>Thermoleophilia</taxon>
        <taxon>Solirubrobacterales</taxon>
        <taxon>Solirubrobacteraceae</taxon>
        <taxon>environmental samples</taxon>
    </lineage>
</organism>
<proteinExistence type="predicted"/>
<gene>
    <name evidence="1" type="ORF">AVDCRST_MAG65-1494</name>
</gene>